<evidence type="ECO:0000313" key="2">
    <source>
        <dbReference type="EMBL" id="EGJ31876.1"/>
    </source>
</evidence>
<evidence type="ECO:0000313" key="3">
    <source>
        <dbReference type="Proteomes" id="UP000003959"/>
    </source>
</evidence>
<organism evidence="2 3">
    <name type="scientific">Moorena producens 3L</name>
    <dbReference type="NCBI Taxonomy" id="489825"/>
    <lineage>
        <taxon>Bacteria</taxon>
        <taxon>Bacillati</taxon>
        <taxon>Cyanobacteriota</taxon>
        <taxon>Cyanophyceae</taxon>
        <taxon>Coleofasciculales</taxon>
        <taxon>Coleofasciculaceae</taxon>
        <taxon>Moorena</taxon>
    </lineage>
</organism>
<gene>
    <name evidence="2" type="ORF">LYNGBM3L_30900</name>
</gene>
<feature type="transmembrane region" description="Helical" evidence="1">
    <location>
        <begin position="21"/>
        <end position="40"/>
    </location>
</feature>
<dbReference type="AlphaFoldDB" id="F4XTQ0"/>
<reference evidence="3" key="1">
    <citation type="journal article" date="2011" name="Proc. Natl. Acad. Sci. U.S.A.">
        <title>Genomic insights into the physiology and ecology of the marine filamentous cyanobacterium Lyngbya majuscula.</title>
        <authorList>
            <person name="Jones A.C."/>
            <person name="Monroe E.A."/>
            <person name="Podell S."/>
            <person name="Hess W.R."/>
            <person name="Klages S."/>
            <person name="Esquenazi E."/>
            <person name="Niessen S."/>
            <person name="Hoover H."/>
            <person name="Rothmann M."/>
            <person name="Lasken R.S."/>
            <person name="Yates J.R.III."/>
            <person name="Reinhardt R."/>
            <person name="Kube M."/>
            <person name="Burkart M.D."/>
            <person name="Allen E.E."/>
            <person name="Dorrestein P.C."/>
            <person name="Gerwick W.H."/>
            <person name="Gerwick L."/>
        </authorList>
    </citation>
    <scope>NUCLEOTIDE SEQUENCE [LARGE SCALE GENOMIC DNA]</scope>
    <source>
        <strain evidence="3">3L</strain>
    </source>
</reference>
<dbReference type="Proteomes" id="UP000003959">
    <property type="component" value="Unassembled WGS sequence"/>
</dbReference>
<protein>
    <submittedName>
        <fullName evidence="2">Uncharacterized protein</fullName>
    </submittedName>
</protein>
<keyword evidence="1" id="KW-1133">Transmembrane helix</keyword>
<dbReference type="HOGENOM" id="CLU_3218740_0_0_3"/>
<keyword evidence="1" id="KW-0472">Membrane</keyword>
<proteinExistence type="predicted"/>
<keyword evidence="1" id="KW-0812">Transmembrane</keyword>
<keyword evidence="3" id="KW-1185">Reference proteome</keyword>
<name>F4XTQ0_9CYAN</name>
<accession>F4XTQ0</accession>
<dbReference type="EMBL" id="GL890930">
    <property type="protein sequence ID" value="EGJ31876.1"/>
    <property type="molecule type" value="Genomic_DNA"/>
</dbReference>
<sequence length="44" mass="5128">MKHHPEVQPRNLIRHRKASSLLPQWHLLGVCFLGFGLYLLPNPL</sequence>
<evidence type="ECO:0000256" key="1">
    <source>
        <dbReference type="SAM" id="Phobius"/>
    </source>
</evidence>